<evidence type="ECO:0000256" key="1">
    <source>
        <dbReference type="SAM" id="MobiDB-lite"/>
    </source>
</evidence>
<feature type="compositionally biased region" description="Basic and acidic residues" evidence="1">
    <location>
        <begin position="249"/>
        <end position="258"/>
    </location>
</feature>
<feature type="region of interest" description="Disordered" evidence="1">
    <location>
        <begin position="316"/>
        <end position="336"/>
    </location>
</feature>
<dbReference type="AlphaFoldDB" id="A0A369V328"/>
<feature type="compositionally biased region" description="Basic and acidic residues" evidence="1">
    <location>
        <begin position="73"/>
        <end position="86"/>
    </location>
</feature>
<accession>A0A369V328</accession>
<evidence type="ECO:0000313" key="2">
    <source>
        <dbReference type="EMBL" id="RDD87404.1"/>
    </source>
</evidence>
<dbReference type="RefSeq" id="WP_114530075.1">
    <property type="nucleotide sequence ID" value="NZ_QQBH01000012.1"/>
</dbReference>
<feature type="compositionally biased region" description="Polar residues" evidence="1">
    <location>
        <begin position="87"/>
        <end position="98"/>
    </location>
</feature>
<protein>
    <submittedName>
        <fullName evidence="2">Uncharacterized protein</fullName>
    </submittedName>
</protein>
<name>A0A369V328_9ACTN</name>
<feature type="region of interest" description="Disordered" evidence="1">
    <location>
        <begin position="45"/>
        <end position="108"/>
    </location>
</feature>
<comment type="caution">
    <text evidence="2">The sequence shown here is derived from an EMBL/GenBank/DDBJ whole genome shotgun (WGS) entry which is preliminary data.</text>
</comment>
<feature type="compositionally biased region" description="Low complexity" evidence="1">
    <location>
        <begin position="139"/>
        <end position="193"/>
    </location>
</feature>
<feature type="compositionally biased region" description="Basic and acidic residues" evidence="1">
    <location>
        <begin position="317"/>
        <end position="329"/>
    </location>
</feature>
<dbReference type="Proteomes" id="UP000253742">
    <property type="component" value="Unassembled WGS sequence"/>
</dbReference>
<proteinExistence type="predicted"/>
<reference evidence="2 3" key="1">
    <citation type="submission" date="2018-07" db="EMBL/GenBank/DDBJ databases">
        <title>Genome guided investigation of antibiotics producing actinomycetales strain isolated from a Macau mangrove ecosystem.</title>
        <authorList>
            <person name="Hu D."/>
        </authorList>
    </citation>
    <scope>NUCLEOTIDE SEQUENCE [LARGE SCALE GENOMIC DNA]</scope>
    <source>
        <strain evidence="2 3">2297</strain>
    </source>
</reference>
<gene>
    <name evidence="2" type="ORF">DVZ84_19460</name>
</gene>
<evidence type="ECO:0000313" key="3">
    <source>
        <dbReference type="Proteomes" id="UP000253742"/>
    </source>
</evidence>
<dbReference type="EMBL" id="QQBH01000012">
    <property type="protein sequence ID" value="RDD87404.1"/>
    <property type="molecule type" value="Genomic_DNA"/>
</dbReference>
<feature type="region of interest" description="Disordered" evidence="1">
    <location>
        <begin position="237"/>
        <end position="294"/>
    </location>
</feature>
<feature type="region of interest" description="Disordered" evidence="1">
    <location>
        <begin position="138"/>
        <end position="223"/>
    </location>
</feature>
<organism evidence="2 3">
    <name type="scientific">Streptomyces parvulus</name>
    <dbReference type="NCBI Taxonomy" id="146923"/>
    <lineage>
        <taxon>Bacteria</taxon>
        <taxon>Bacillati</taxon>
        <taxon>Actinomycetota</taxon>
        <taxon>Actinomycetes</taxon>
        <taxon>Kitasatosporales</taxon>
        <taxon>Streptomycetaceae</taxon>
        <taxon>Streptomyces</taxon>
    </lineage>
</organism>
<sequence>MIWSAVLPGAALRVTRTAAGRRALHVALLVGGLFVLGLLCGERAQAADGTPSPRDAVRQTADAMSARTTAGGREAKEAETNGRVTEDGTSPDRTSPAHTSALLPLGSPHPVREVVRSVTDRVVRPVADVVEQTVERVTLPVAPSGSGSVPLPGSSDPTDPSASPWPSLPSLPELPALSGDPAPDDPPASASPDAPHHRRPAPAKTAAPSDTTEARPATTTAGTVDVTGVAANLAYGPAPVALDGGAETRTPDAGDGGRRVTPVSAEYVPTGHAPTGAPDGSLGSAAGADQGMPRHGDAHAVTPHHRMPFRFVTAVPERADAGETRDPYRDIPVSPA</sequence>
<dbReference type="OrthoDB" id="4339088at2"/>